<reference evidence="2 3" key="1">
    <citation type="submission" date="2024-03" db="EMBL/GenBank/DDBJ databases">
        <title>Actinomycetospora sp. OC33-EN08, a novel actinomycete isolated from wild orchid (Aerides multiflora).</title>
        <authorList>
            <person name="Suriyachadkun C."/>
        </authorList>
    </citation>
    <scope>NUCLEOTIDE SEQUENCE [LARGE SCALE GENOMIC DNA]</scope>
    <source>
        <strain evidence="2 3">OC33-EN08</strain>
    </source>
</reference>
<protein>
    <submittedName>
        <fullName evidence="2">Uncharacterized protein</fullName>
    </submittedName>
</protein>
<name>A0ABU8MP78_9PSEU</name>
<gene>
    <name evidence="2" type="ORF">WCD74_14410</name>
</gene>
<keyword evidence="3" id="KW-1185">Reference proteome</keyword>
<organism evidence="2 3">
    <name type="scientific">Actinomycetospora aurantiaca</name>
    <dbReference type="NCBI Taxonomy" id="3129233"/>
    <lineage>
        <taxon>Bacteria</taxon>
        <taxon>Bacillati</taxon>
        <taxon>Actinomycetota</taxon>
        <taxon>Actinomycetes</taxon>
        <taxon>Pseudonocardiales</taxon>
        <taxon>Pseudonocardiaceae</taxon>
        <taxon>Actinomycetospora</taxon>
    </lineage>
</organism>
<sequence length="204" mass="21352">MDGSGDGTQRSSSTPGAGRPAPAGGYAAWVAWIDAFRRGDDGGLEGLAPIDGRMGTYVEARLLERLSLAFSERVRAWQGALGERIVARPPADDAAVAALLREALPALGPLVRVADSPVLPHAVAAAMHDLVAQTRAGAEDAVRESARRLREPELQPRLRRSPRSRTEPAPATPPAGSRVPAPRTPGAVGAVRPPARPATPQRVP</sequence>
<feature type="region of interest" description="Disordered" evidence="1">
    <location>
        <begin position="1"/>
        <end position="22"/>
    </location>
</feature>
<comment type="caution">
    <text evidence="2">The sequence shown here is derived from an EMBL/GenBank/DDBJ whole genome shotgun (WGS) entry which is preliminary data.</text>
</comment>
<feature type="compositionally biased region" description="Low complexity" evidence="1">
    <location>
        <begin position="184"/>
        <end position="193"/>
    </location>
</feature>
<feature type="compositionally biased region" description="Basic and acidic residues" evidence="1">
    <location>
        <begin position="141"/>
        <end position="156"/>
    </location>
</feature>
<proteinExistence type="predicted"/>
<dbReference type="EMBL" id="JBBEGN010000006">
    <property type="protein sequence ID" value="MEJ2868962.1"/>
    <property type="molecule type" value="Genomic_DNA"/>
</dbReference>
<accession>A0ABU8MP78</accession>
<evidence type="ECO:0000256" key="1">
    <source>
        <dbReference type="SAM" id="MobiDB-lite"/>
    </source>
</evidence>
<dbReference type="Proteomes" id="UP001385809">
    <property type="component" value="Unassembled WGS sequence"/>
</dbReference>
<evidence type="ECO:0000313" key="3">
    <source>
        <dbReference type="Proteomes" id="UP001385809"/>
    </source>
</evidence>
<dbReference type="RefSeq" id="WP_337695543.1">
    <property type="nucleotide sequence ID" value="NZ_JBBEGN010000006.1"/>
</dbReference>
<feature type="region of interest" description="Disordered" evidence="1">
    <location>
        <begin position="141"/>
        <end position="204"/>
    </location>
</feature>
<evidence type="ECO:0000313" key="2">
    <source>
        <dbReference type="EMBL" id="MEJ2868962.1"/>
    </source>
</evidence>